<dbReference type="PANTHER" id="PTHR36617">
    <property type="entry name" value="PROTEIN, PUTATIVE-RELATED"/>
    <property type="match status" value="1"/>
</dbReference>
<sequence>MMSLFPIPVGVTDRLDRIRRKFLWQGNKDKKGYNLVKWNDRIIEKRYGGLGIKNLQNHSKALRMKWLRKYANDKHPLWRKVIKAKALWDDFKIKTKVKVRNGEKTSFWGDDWHEMGILRNIYPDIHNLMLNQQRTIAGMWTPDGWEISFRRQVNDWEITRVADFLNTIGQFKGTQEGEDELWWQGSDRGTFRVGKAYRWLNSHNQQNVNWPWKTIWKVNIPYKERLQRPFKVGKKLGFWQEAKVGGESYQPAYGGQSGRREILDDDKSRVVEVELWEIEWKDKQ</sequence>
<reference evidence="1" key="1">
    <citation type="submission" date="2023-08" db="EMBL/GenBank/DDBJ databases">
        <title>A de novo genome assembly of Solanum verrucosum Schlechtendal, a Mexican diploid species geographically isolated from the other diploid A-genome species in potato relatives.</title>
        <authorList>
            <person name="Hosaka K."/>
        </authorList>
    </citation>
    <scope>NUCLEOTIDE SEQUENCE</scope>
    <source>
        <tissue evidence="1">Young leaves</tissue>
    </source>
</reference>
<accession>A0AAF0QDL8</accession>
<dbReference type="EMBL" id="CP133614">
    <property type="protein sequence ID" value="WMV19350.1"/>
    <property type="molecule type" value="Genomic_DNA"/>
</dbReference>
<protein>
    <submittedName>
        <fullName evidence="1">Uncharacterized protein</fullName>
    </submittedName>
</protein>
<organism evidence="1 2">
    <name type="scientific">Solanum verrucosum</name>
    <dbReference type="NCBI Taxonomy" id="315347"/>
    <lineage>
        <taxon>Eukaryota</taxon>
        <taxon>Viridiplantae</taxon>
        <taxon>Streptophyta</taxon>
        <taxon>Embryophyta</taxon>
        <taxon>Tracheophyta</taxon>
        <taxon>Spermatophyta</taxon>
        <taxon>Magnoliopsida</taxon>
        <taxon>eudicotyledons</taxon>
        <taxon>Gunneridae</taxon>
        <taxon>Pentapetalae</taxon>
        <taxon>asterids</taxon>
        <taxon>lamiids</taxon>
        <taxon>Solanales</taxon>
        <taxon>Solanaceae</taxon>
        <taxon>Solanoideae</taxon>
        <taxon>Solaneae</taxon>
        <taxon>Solanum</taxon>
    </lineage>
</organism>
<name>A0AAF0QDL8_SOLVR</name>
<dbReference type="Proteomes" id="UP001234989">
    <property type="component" value="Chromosome 3"/>
</dbReference>
<evidence type="ECO:0000313" key="2">
    <source>
        <dbReference type="Proteomes" id="UP001234989"/>
    </source>
</evidence>
<dbReference type="PANTHER" id="PTHR36617:SF16">
    <property type="entry name" value="OS04G0516500 PROTEIN"/>
    <property type="match status" value="1"/>
</dbReference>
<keyword evidence="2" id="KW-1185">Reference proteome</keyword>
<evidence type="ECO:0000313" key="1">
    <source>
        <dbReference type="EMBL" id="WMV19350.1"/>
    </source>
</evidence>
<proteinExistence type="predicted"/>
<gene>
    <name evidence="1" type="ORF">MTR67_012735</name>
</gene>
<dbReference type="AlphaFoldDB" id="A0AAF0QDL8"/>